<keyword evidence="9" id="KW-1185">Reference proteome</keyword>
<evidence type="ECO:0000256" key="2">
    <source>
        <dbReference type="ARBA" id="ARBA00005779"/>
    </source>
</evidence>
<accession>A0ABZ2KL16</accession>
<protein>
    <submittedName>
        <fullName evidence="8">DUF350 domain-containing protein</fullName>
    </submittedName>
</protein>
<evidence type="ECO:0000256" key="4">
    <source>
        <dbReference type="ARBA" id="ARBA00022692"/>
    </source>
</evidence>
<keyword evidence="6 7" id="KW-0472">Membrane</keyword>
<keyword evidence="5 7" id="KW-1133">Transmembrane helix</keyword>
<organism evidence="8 9">
    <name type="scientific">Pendulispora brunnea</name>
    <dbReference type="NCBI Taxonomy" id="2905690"/>
    <lineage>
        <taxon>Bacteria</taxon>
        <taxon>Pseudomonadati</taxon>
        <taxon>Myxococcota</taxon>
        <taxon>Myxococcia</taxon>
        <taxon>Myxococcales</taxon>
        <taxon>Sorangiineae</taxon>
        <taxon>Pendulisporaceae</taxon>
        <taxon>Pendulispora</taxon>
    </lineage>
</organism>
<dbReference type="Pfam" id="PF03994">
    <property type="entry name" value="DUF350"/>
    <property type="match status" value="1"/>
</dbReference>
<sequence length="72" mass="7754">MNTMAIVQSVVTSLVFSGIGLVMFLLAFKVFQWLSPFSIRKEIEEDQNTALGILMGSVMLGLAIIIAAAIHG</sequence>
<keyword evidence="3" id="KW-1003">Cell membrane</keyword>
<comment type="similarity">
    <text evidence="2">Belongs to the UPF0719 family.</text>
</comment>
<dbReference type="RefSeq" id="WP_394838370.1">
    <property type="nucleotide sequence ID" value="NZ_CP089982.1"/>
</dbReference>
<evidence type="ECO:0000313" key="8">
    <source>
        <dbReference type="EMBL" id="WXA98305.1"/>
    </source>
</evidence>
<proteinExistence type="inferred from homology"/>
<evidence type="ECO:0000256" key="5">
    <source>
        <dbReference type="ARBA" id="ARBA00022989"/>
    </source>
</evidence>
<evidence type="ECO:0000256" key="7">
    <source>
        <dbReference type="SAM" id="Phobius"/>
    </source>
</evidence>
<dbReference type="Proteomes" id="UP001379533">
    <property type="component" value="Chromosome"/>
</dbReference>
<evidence type="ECO:0000313" key="9">
    <source>
        <dbReference type="Proteomes" id="UP001379533"/>
    </source>
</evidence>
<gene>
    <name evidence="8" type="ORF">LZC95_15875</name>
</gene>
<dbReference type="EMBL" id="CP089982">
    <property type="protein sequence ID" value="WXA98305.1"/>
    <property type="molecule type" value="Genomic_DNA"/>
</dbReference>
<evidence type="ECO:0000256" key="6">
    <source>
        <dbReference type="ARBA" id="ARBA00023136"/>
    </source>
</evidence>
<comment type="subcellular location">
    <subcellularLocation>
        <location evidence="1">Cell membrane</location>
        <topology evidence="1">Multi-pass membrane protein</topology>
    </subcellularLocation>
</comment>
<keyword evidence="4 7" id="KW-0812">Transmembrane</keyword>
<reference evidence="8 9" key="1">
    <citation type="submission" date="2021-12" db="EMBL/GenBank/DDBJ databases">
        <title>Discovery of the Pendulisporaceae a myxobacterial family with distinct sporulation behavior and unique specialized metabolism.</title>
        <authorList>
            <person name="Garcia R."/>
            <person name="Popoff A."/>
            <person name="Bader C.D."/>
            <person name="Loehr J."/>
            <person name="Walesch S."/>
            <person name="Walt C."/>
            <person name="Boldt J."/>
            <person name="Bunk B."/>
            <person name="Haeckl F.J.F.P.J."/>
            <person name="Gunesch A.P."/>
            <person name="Birkelbach J."/>
            <person name="Nuebel U."/>
            <person name="Pietschmann T."/>
            <person name="Bach T."/>
            <person name="Mueller R."/>
        </authorList>
    </citation>
    <scope>NUCLEOTIDE SEQUENCE [LARGE SCALE GENOMIC DNA]</scope>
    <source>
        <strain evidence="8 9">MSr12523</strain>
    </source>
</reference>
<name>A0ABZ2KL16_9BACT</name>
<feature type="transmembrane region" description="Helical" evidence="7">
    <location>
        <begin position="6"/>
        <end position="28"/>
    </location>
</feature>
<evidence type="ECO:0000256" key="1">
    <source>
        <dbReference type="ARBA" id="ARBA00004651"/>
    </source>
</evidence>
<feature type="transmembrane region" description="Helical" evidence="7">
    <location>
        <begin position="49"/>
        <end position="70"/>
    </location>
</feature>
<evidence type="ECO:0000256" key="3">
    <source>
        <dbReference type="ARBA" id="ARBA00022475"/>
    </source>
</evidence>
<dbReference type="InterPro" id="IPR007140">
    <property type="entry name" value="DUF350"/>
</dbReference>